<dbReference type="PANTHER" id="PTHR43041:SF1">
    <property type="entry name" value="METALLO-BETA-LACTAMASE DOMAIN-CONTAINING PROTEIN"/>
    <property type="match status" value="1"/>
</dbReference>
<dbReference type="CDD" id="cd07709">
    <property type="entry name" value="flavodiiron_proteins_MBL-fold"/>
    <property type="match status" value="1"/>
</dbReference>
<reference evidence="2" key="1">
    <citation type="journal article" date="2020" name="mSystems">
        <title>Genome- and Community-Level Interaction Insights into Carbon Utilization and Element Cycling Functions of Hydrothermarchaeota in Hydrothermal Sediment.</title>
        <authorList>
            <person name="Zhou Z."/>
            <person name="Liu Y."/>
            <person name="Xu W."/>
            <person name="Pan J."/>
            <person name="Luo Z.H."/>
            <person name="Li M."/>
        </authorList>
    </citation>
    <scope>NUCLEOTIDE SEQUENCE [LARGE SCALE GENOMIC DNA]</scope>
    <source>
        <strain evidence="2">SpSt-8</strain>
    </source>
</reference>
<gene>
    <name evidence="2" type="ORF">ENV88_00525</name>
</gene>
<name>A0A7C3SMY4_THEPE</name>
<dbReference type="PANTHER" id="PTHR43041">
    <property type="entry name" value="HYDROLASE, METALLO-BETA-LACTAMASE SUPERFAMILY"/>
    <property type="match status" value="1"/>
</dbReference>
<dbReference type="SUPFAM" id="SSF56281">
    <property type="entry name" value="Metallo-hydrolase/oxidoreductase"/>
    <property type="match status" value="1"/>
</dbReference>
<proteinExistence type="predicted"/>
<dbReference type="SMART" id="SM00849">
    <property type="entry name" value="Lactamase_B"/>
    <property type="match status" value="1"/>
</dbReference>
<comment type="caution">
    <text evidence="2">The sequence shown here is derived from an EMBL/GenBank/DDBJ whole genome shotgun (WGS) entry which is preliminary data.</text>
</comment>
<keyword evidence="2" id="KW-0378">Hydrolase</keyword>
<organism evidence="2">
    <name type="scientific">Thermofilum pendens</name>
    <dbReference type="NCBI Taxonomy" id="2269"/>
    <lineage>
        <taxon>Archaea</taxon>
        <taxon>Thermoproteota</taxon>
        <taxon>Thermoprotei</taxon>
        <taxon>Thermofilales</taxon>
        <taxon>Thermofilaceae</taxon>
        <taxon>Thermofilum</taxon>
    </lineage>
</organism>
<dbReference type="EMBL" id="DTIB01000017">
    <property type="protein sequence ID" value="HGB24548.1"/>
    <property type="molecule type" value="Genomic_DNA"/>
</dbReference>
<sequence length="244" mass="27624">MIVLFDNENHKVAVFRDLTPKGHVQANQVVFVDSGEGLLADPSGRGVFSRLASEISSVVPAPKVRYIFFSHQDPDVTGASASWFVSLPNAVILIPRLWSRFIPHFFPQDTSISHRVQEIPDEGGVVKLGASELRIIPAHFLHSPGNFQIYDPVSKILFSGDLFASLLPEGVDYDFVENFEEHVKYMEPFHRRYIPSMRAIEMWLEQVRNLEIETIVPQHGAILRGRESVTKALAWIRTVKCFLD</sequence>
<evidence type="ECO:0000259" key="1">
    <source>
        <dbReference type="SMART" id="SM00849"/>
    </source>
</evidence>
<evidence type="ECO:0000313" key="2">
    <source>
        <dbReference type="EMBL" id="HGB24548.1"/>
    </source>
</evidence>
<dbReference type="InterPro" id="IPR001279">
    <property type="entry name" value="Metallo-B-lactamas"/>
</dbReference>
<dbReference type="Gene3D" id="3.60.15.10">
    <property type="entry name" value="Ribonuclease Z/Hydroxyacylglutathione hydrolase-like"/>
    <property type="match status" value="1"/>
</dbReference>
<dbReference type="InterPro" id="IPR045761">
    <property type="entry name" value="ODP_dom"/>
</dbReference>
<feature type="domain" description="Metallo-beta-lactamase" evidence="1">
    <location>
        <begin position="25"/>
        <end position="219"/>
    </location>
</feature>
<dbReference type="Pfam" id="PF19583">
    <property type="entry name" value="ODP"/>
    <property type="match status" value="1"/>
</dbReference>
<dbReference type="GO" id="GO:0016787">
    <property type="term" value="F:hydrolase activity"/>
    <property type="evidence" value="ECO:0007669"/>
    <property type="project" value="UniProtKB-KW"/>
</dbReference>
<dbReference type="AlphaFoldDB" id="A0A7C3SMY4"/>
<dbReference type="InterPro" id="IPR036866">
    <property type="entry name" value="RibonucZ/Hydroxyglut_hydro"/>
</dbReference>
<accession>A0A7C3SMY4</accession>
<protein>
    <submittedName>
        <fullName evidence="2">MBL fold metallo-hydrolase</fullName>
    </submittedName>
</protein>